<gene>
    <name evidence="5" type="ORF">DFR41_101145</name>
</gene>
<evidence type="ECO:0000256" key="3">
    <source>
        <dbReference type="ARBA" id="ARBA00023186"/>
    </source>
</evidence>
<reference evidence="5 6" key="1">
    <citation type="submission" date="2018-07" db="EMBL/GenBank/DDBJ databases">
        <title>Genomic Encyclopedia of Type Strains, Phase IV (KMG-IV): sequencing the most valuable type-strain genomes for metagenomic binning, comparative biology and taxonomic classification.</title>
        <authorList>
            <person name="Goeker M."/>
        </authorList>
    </citation>
    <scope>NUCLEOTIDE SEQUENCE [LARGE SCALE GENOMIC DNA]</scope>
    <source>
        <strain evidence="5 6">DSM 21352</strain>
    </source>
</reference>
<dbReference type="EMBL" id="QQAV01000001">
    <property type="protein sequence ID" value="RDI28392.1"/>
    <property type="molecule type" value="Genomic_DNA"/>
</dbReference>
<proteinExistence type="predicted"/>
<evidence type="ECO:0000256" key="1">
    <source>
        <dbReference type="ARBA" id="ARBA00022729"/>
    </source>
</evidence>
<feature type="signal peptide" evidence="4">
    <location>
        <begin position="1"/>
        <end position="22"/>
    </location>
</feature>
<keyword evidence="1 4" id="KW-0732">Signal</keyword>
<dbReference type="Gene3D" id="1.10.890.10">
    <property type="entry name" value="HNS-dependent expression A"/>
    <property type="match status" value="1"/>
</dbReference>
<accession>A0A370FL23</accession>
<evidence type="ECO:0000313" key="5">
    <source>
        <dbReference type="EMBL" id="RDI28392.1"/>
    </source>
</evidence>
<comment type="caution">
    <text evidence="5">The sequence shown here is derived from an EMBL/GenBank/DDBJ whole genome shotgun (WGS) entry which is preliminary data.</text>
</comment>
<dbReference type="GO" id="GO:0030288">
    <property type="term" value="C:outer membrane-bounded periplasmic space"/>
    <property type="evidence" value="ECO:0007669"/>
    <property type="project" value="InterPro"/>
</dbReference>
<evidence type="ECO:0000256" key="2">
    <source>
        <dbReference type="ARBA" id="ARBA00022764"/>
    </source>
</evidence>
<evidence type="ECO:0000256" key="4">
    <source>
        <dbReference type="SAM" id="SignalP"/>
    </source>
</evidence>
<dbReference type="Proteomes" id="UP000255265">
    <property type="component" value="Unassembled WGS sequence"/>
</dbReference>
<dbReference type="Pfam" id="PF06411">
    <property type="entry name" value="HdeA"/>
    <property type="match status" value="1"/>
</dbReference>
<dbReference type="OrthoDB" id="8820341at2"/>
<feature type="chain" id="PRO_5017050538" evidence="4">
    <location>
        <begin position="23"/>
        <end position="127"/>
    </location>
</feature>
<keyword evidence="3" id="KW-0143">Chaperone</keyword>
<keyword evidence="6" id="KW-1185">Reference proteome</keyword>
<name>A0A370FL23_9BURK</name>
<dbReference type="SUPFAM" id="SSF47752">
    <property type="entry name" value="Protein HNS-dependent expression A, HdeA"/>
    <property type="match status" value="1"/>
</dbReference>
<dbReference type="InterPro" id="IPR010486">
    <property type="entry name" value="HNS-dep_expression_A/B"/>
</dbReference>
<dbReference type="AlphaFoldDB" id="A0A370FL23"/>
<dbReference type="RefSeq" id="WP_114801360.1">
    <property type="nucleotide sequence ID" value="NZ_QQAV01000001.1"/>
</dbReference>
<sequence>MKVLAALSVLTLSTLAASAAMAQTPPPAPAAAAPVQAAATAKPIVKMRCSDYVALDETVKPKFIYYVVGHGTHGKKDAVFDEVAVEKIKPQLDEYCKINLTKSAYKQVMASSMASDPVHGAGMHKAK</sequence>
<organism evidence="5 6">
    <name type="scientific">Pseudacidovorax intermedius</name>
    <dbReference type="NCBI Taxonomy" id="433924"/>
    <lineage>
        <taxon>Bacteria</taxon>
        <taxon>Pseudomonadati</taxon>
        <taxon>Pseudomonadota</taxon>
        <taxon>Betaproteobacteria</taxon>
        <taxon>Burkholderiales</taxon>
        <taxon>Comamonadaceae</taxon>
        <taxon>Pseudacidovorax</taxon>
    </lineage>
</organism>
<protein>
    <submittedName>
        <fullName evidence="5">Acid stress chaperone HdeA</fullName>
    </submittedName>
</protein>
<evidence type="ECO:0000313" key="6">
    <source>
        <dbReference type="Proteomes" id="UP000255265"/>
    </source>
</evidence>
<keyword evidence="2" id="KW-0574">Periplasm</keyword>
<dbReference type="InterPro" id="IPR038303">
    <property type="entry name" value="HdeA/HdeB_sf"/>
</dbReference>
<dbReference type="GO" id="GO:0071468">
    <property type="term" value="P:cellular response to acidic pH"/>
    <property type="evidence" value="ECO:0007669"/>
    <property type="project" value="InterPro"/>
</dbReference>
<dbReference type="InterPro" id="IPR036831">
    <property type="entry name" value="HdeA_sf"/>
</dbReference>